<dbReference type="SUPFAM" id="SSF51735">
    <property type="entry name" value="NAD(P)-binding Rossmann-fold domains"/>
    <property type="match status" value="1"/>
</dbReference>
<dbReference type="PANTHER" id="PTHR47129:SF1">
    <property type="entry name" value="NMRA-LIKE DOMAIN-CONTAINING PROTEIN"/>
    <property type="match status" value="1"/>
</dbReference>
<accession>A0A921E1U7</accession>
<dbReference type="Gene3D" id="3.40.50.720">
    <property type="entry name" value="NAD(P)-binding Rossmann-like Domain"/>
    <property type="match status" value="1"/>
</dbReference>
<dbReference type="Proteomes" id="UP000742631">
    <property type="component" value="Unassembled WGS sequence"/>
</dbReference>
<dbReference type="Gene3D" id="3.90.25.10">
    <property type="entry name" value="UDP-galactose 4-epimerase, domain 1"/>
    <property type="match status" value="1"/>
</dbReference>
<gene>
    <name evidence="2" type="ORF">K8W01_08120</name>
</gene>
<sequence>MTISTPPFAHPRLFVTGATGQLGRLVIDALLRQVPADSLVAGVRSPDSAAARGLRARGVALRHIDYDRPETLETALSGIDRLLLISSSEIGRRVVQHRNVIDAAQRAGIGLIAYTSLLHAETSPLALAEEHRQTEAALRASGIPYVLLRNGWYTENYTASIPPALEHGVFLGSAGEGRIASAARVDYAEAAAAVLTAESHAGRVYELAGDEAYTLTAFAEAVSAAAGTAIAYRNLPEADFKAALVGAGLPEAFAALLADSDAGAAQGALGETGGQLSRLIGRPTTPFRTTIAEAVARH</sequence>
<evidence type="ECO:0000313" key="2">
    <source>
        <dbReference type="EMBL" id="HJE23611.1"/>
    </source>
</evidence>
<dbReference type="InterPro" id="IPR052718">
    <property type="entry name" value="NmrA-type_oxidoreductase"/>
</dbReference>
<dbReference type="CDD" id="cd05269">
    <property type="entry name" value="TMR_SDR_a"/>
    <property type="match status" value="1"/>
</dbReference>
<dbReference type="PANTHER" id="PTHR47129">
    <property type="entry name" value="QUINONE OXIDOREDUCTASE 2"/>
    <property type="match status" value="1"/>
</dbReference>
<dbReference type="InterPro" id="IPR036291">
    <property type="entry name" value="NAD(P)-bd_dom_sf"/>
</dbReference>
<evidence type="ECO:0000259" key="1">
    <source>
        <dbReference type="Pfam" id="PF05368"/>
    </source>
</evidence>
<proteinExistence type="predicted"/>
<organism evidence="2 3">
    <name type="scientific">Methylorubrum populi</name>
    <dbReference type="NCBI Taxonomy" id="223967"/>
    <lineage>
        <taxon>Bacteria</taxon>
        <taxon>Pseudomonadati</taxon>
        <taxon>Pseudomonadota</taxon>
        <taxon>Alphaproteobacteria</taxon>
        <taxon>Hyphomicrobiales</taxon>
        <taxon>Methylobacteriaceae</taxon>
        <taxon>Methylorubrum</taxon>
    </lineage>
</organism>
<evidence type="ECO:0000313" key="3">
    <source>
        <dbReference type="Proteomes" id="UP000742631"/>
    </source>
</evidence>
<feature type="domain" description="NmrA-like" evidence="1">
    <location>
        <begin position="13"/>
        <end position="252"/>
    </location>
</feature>
<protein>
    <submittedName>
        <fullName evidence="2">SDR family oxidoreductase</fullName>
    </submittedName>
</protein>
<dbReference type="Pfam" id="PF05368">
    <property type="entry name" value="NmrA"/>
    <property type="match status" value="1"/>
</dbReference>
<reference evidence="2" key="1">
    <citation type="journal article" date="2021" name="PeerJ">
        <title>Extensive microbial diversity within the chicken gut microbiome revealed by metagenomics and culture.</title>
        <authorList>
            <person name="Gilroy R."/>
            <person name="Ravi A."/>
            <person name="Getino M."/>
            <person name="Pursley I."/>
            <person name="Horton D.L."/>
            <person name="Alikhan N.F."/>
            <person name="Baker D."/>
            <person name="Gharbi K."/>
            <person name="Hall N."/>
            <person name="Watson M."/>
            <person name="Adriaenssens E.M."/>
            <person name="Foster-Nyarko E."/>
            <person name="Jarju S."/>
            <person name="Secka A."/>
            <person name="Antonio M."/>
            <person name="Oren A."/>
            <person name="Chaudhuri R.R."/>
            <person name="La Ragione R."/>
            <person name="Hildebrand F."/>
            <person name="Pallen M.J."/>
        </authorList>
    </citation>
    <scope>NUCLEOTIDE SEQUENCE</scope>
    <source>
        <strain evidence="2">316</strain>
    </source>
</reference>
<name>A0A921E1U7_9HYPH</name>
<comment type="caution">
    <text evidence="2">The sequence shown here is derived from an EMBL/GenBank/DDBJ whole genome shotgun (WGS) entry which is preliminary data.</text>
</comment>
<dbReference type="InterPro" id="IPR008030">
    <property type="entry name" value="NmrA-like"/>
</dbReference>
<reference evidence="2" key="2">
    <citation type="submission" date="2021-09" db="EMBL/GenBank/DDBJ databases">
        <authorList>
            <person name="Gilroy R."/>
        </authorList>
    </citation>
    <scope>NUCLEOTIDE SEQUENCE</scope>
    <source>
        <strain evidence="2">316</strain>
    </source>
</reference>
<dbReference type="AlphaFoldDB" id="A0A921E1U7"/>
<dbReference type="EMBL" id="DYYG01000025">
    <property type="protein sequence ID" value="HJE23611.1"/>
    <property type="molecule type" value="Genomic_DNA"/>
</dbReference>